<dbReference type="AlphaFoldDB" id="A0A6V7WKQ0"/>
<gene>
    <name evidence="1" type="ORF">MENT_LOCUS40106</name>
</gene>
<comment type="caution">
    <text evidence="1">The sequence shown here is derived from an EMBL/GenBank/DDBJ whole genome shotgun (WGS) entry which is preliminary data.</text>
</comment>
<dbReference type="Proteomes" id="UP000580250">
    <property type="component" value="Unassembled WGS sequence"/>
</dbReference>
<evidence type="ECO:0000313" key="1">
    <source>
        <dbReference type="EMBL" id="CAD2187515.1"/>
    </source>
</evidence>
<sequence length="168" mass="18595">MIFPALPTSHYHHHPSPITLSYHFAKFLSFPPLFYRLNTASAESLQNIAIAAIIVIAIILRPSSSQPSLLPPPDSILIPFNPSTELLQHIGDGPSHLFHHPFFSSFACLFLSLLNCLSPFPTSPVPPFAYTCLSRHLPSLNPQSARRAANEHSAILHSHCHHPHILPN</sequence>
<dbReference type="EMBL" id="CAJEWN010000642">
    <property type="protein sequence ID" value="CAD2187515.1"/>
    <property type="molecule type" value="Genomic_DNA"/>
</dbReference>
<evidence type="ECO:0000313" key="2">
    <source>
        <dbReference type="Proteomes" id="UP000580250"/>
    </source>
</evidence>
<accession>A0A6V7WKQ0</accession>
<proteinExistence type="predicted"/>
<organism evidence="1 2">
    <name type="scientific">Meloidogyne enterolobii</name>
    <name type="common">Root-knot nematode worm</name>
    <name type="synonym">Meloidogyne mayaguensis</name>
    <dbReference type="NCBI Taxonomy" id="390850"/>
    <lineage>
        <taxon>Eukaryota</taxon>
        <taxon>Metazoa</taxon>
        <taxon>Ecdysozoa</taxon>
        <taxon>Nematoda</taxon>
        <taxon>Chromadorea</taxon>
        <taxon>Rhabditida</taxon>
        <taxon>Tylenchina</taxon>
        <taxon>Tylenchomorpha</taxon>
        <taxon>Tylenchoidea</taxon>
        <taxon>Meloidogynidae</taxon>
        <taxon>Meloidogyninae</taxon>
        <taxon>Meloidogyne</taxon>
    </lineage>
</organism>
<name>A0A6V7WKQ0_MELEN</name>
<protein>
    <submittedName>
        <fullName evidence="1">Uncharacterized protein</fullName>
    </submittedName>
</protein>
<reference evidence="1 2" key="1">
    <citation type="submission" date="2020-08" db="EMBL/GenBank/DDBJ databases">
        <authorList>
            <person name="Koutsovoulos G."/>
            <person name="Danchin GJ E."/>
        </authorList>
    </citation>
    <scope>NUCLEOTIDE SEQUENCE [LARGE SCALE GENOMIC DNA]</scope>
</reference>